<dbReference type="PANTHER" id="PTHR31013">
    <property type="entry name" value="THAUMATIN FAMILY PROTEIN-RELATED"/>
    <property type="match status" value="1"/>
</dbReference>
<dbReference type="Pfam" id="PF00314">
    <property type="entry name" value="Thaumatin"/>
    <property type="match status" value="1"/>
</dbReference>
<dbReference type="Gene3D" id="2.60.110.10">
    <property type="entry name" value="Thaumatin"/>
    <property type="match status" value="1"/>
</dbReference>
<dbReference type="SUPFAM" id="SSF49870">
    <property type="entry name" value="Osmotin, thaumatin-like protein"/>
    <property type="match status" value="1"/>
</dbReference>
<accession>A0A914WTF6</accession>
<feature type="signal peptide" evidence="1">
    <location>
        <begin position="1"/>
        <end position="20"/>
    </location>
</feature>
<dbReference type="InterPro" id="IPR001938">
    <property type="entry name" value="Thaumatin"/>
</dbReference>
<keyword evidence="2" id="KW-1185">Reference proteome</keyword>
<reference evidence="3" key="1">
    <citation type="submission" date="2022-11" db="UniProtKB">
        <authorList>
            <consortium name="WormBaseParasite"/>
        </authorList>
    </citation>
    <scope>IDENTIFICATION</scope>
</reference>
<dbReference type="Proteomes" id="UP000887566">
    <property type="component" value="Unplaced"/>
</dbReference>
<organism evidence="2 3">
    <name type="scientific">Plectus sambesii</name>
    <dbReference type="NCBI Taxonomy" id="2011161"/>
    <lineage>
        <taxon>Eukaryota</taxon>
        <taxon>Metazoa</taxon>
        <taxon>Ecdysozoa</taxon>
        <taxon>Nematoda</taxon>
        <taxon>Chromadorea</taxon>
        <taxon>Plectida</taxon>
        <taxon>Plectina</taxon>
        <taxon>Plectoidea</taxon>
        <taxon>Plectidae</taxon>
        <taxon>Plectus</taxon>
    </lineage>
</organism>
<proteinExistence type="predicted"/>
<dbReference type="PROSITE" id="PS51367">
    <property type="entry name" value="THAUMATIN_2"/>
    <property type="match status" value="1"/>
</dbReference>
<dbReference type="PANTHER" id="PTHR31013:SF2">
    <property type="entry name" value="THAUMATIN-LIKE PROTEIN"/>
    <property type="match status" value="1"/>
</dbReference>
<protein>
    <submittedName>
        <fullName evidence="3">Uncharacterized protein</fullName>
    </submittedName>
</protein>
<keyword evidence="1" id="KW-0732">Signal</keyword>
<name>A0A914WTF6_9BILA</name>
<dbReference type="AlphaFoldDB" id="A0A914WTF6"/>
<sequence length="148" mass="16006">MQAKIFMLAIVSLCFCSIHSTTVQFHNRCGYGVQVIRTANGQQSALECSLGSGGSCSRGYTSNGMNFKNGWGGKTLAEFTFHTWKNLDFYDLSVIVGYDTPMRISSSTGGPTVTCTSRGCPDAYQFPADNIKNHGTRAGGTFKVDFCP</sequence>
<dbReference type="InterPro" id="IPR037176">
    <property type="entry name" value="Osmotin/thaumatin-like_sf"/>
</dbReference>
<dbReference type="SMART" id="SM00205">
    <property type="entry name" value="THN"/>
    <property type="match status" value="1"/>
</dbReference>
<feature type="chain" id="PRO_5037518086" evidence="1">
    <location>
        <begin position="21"/>
        <end position="148"/>
    </location>
</feature>
<dbReference type="WBParaSite" id="PSAMB.scaffold5333size12004.g26379.t1">
    <property type="protein sequence ID" value="PSAMB.scaffold5333size12004.g26379.t1"/>
    <property type="gene ID" value="PSAMB.scaffold5333size12004.g26379"/>
</dbReference>
<evidence type="ECO:0000313" key="2">
    <source>
        <dbReference type="Proteomes" id="UP000887566"/>
    </source>
</evidence>
<evidence type="ECO:0000256" key="1">
    <source>
        <dbReference type="SAM" id="SignalP"/>
    </source>
</evidence>
<dbReference type="PIRSF" id="PIRSF002703">
    <property type="entry name" value="Thaumatin"/>
    <property type="match status" value="1"/>
</dbReference>
<evidence type="ECO:0000313" key="3">
    <source>
        <dbReference type="WBParaSite" id="PSAMB.scaffold5333size12004.g26379.t1"/>
    </source>
</evidence>